<dbReference type="PANTHER" id="PTHR43790">
    <property type="entry name" value="CARBOHYDRATE TRANSPORT ATP-BINDING PROTEIN MG119-RELATED"/>
    <property type="match status" value="1"/>
</dbReference>
<keyword evidence="2" id="KW-0677">Repeat</keyword>
<keyword evidence="1" id="KW-0813">Transport</keyword>
<dbReference type="AlphaFoldDB" id="A0A6J7DIK7"/>
<dbReference type="SMART" id="SM00382">
    <property type="entry name" value="AAA"/>
    <property type="match status" value="2"/>
</dbReference>
<name>A0A6J7DIK7_9ZZZZ</name>
<keyword evidence="3" id="KW-0547">Nucleotide-binding</keyword>
<organism evidence="6">
    <name type="scientific">freshwater metagenome</name>
    <dbReference type="NCBI Taxonomy" id="449393"/>
    <lineage>
        <taxon>unclassified sequences</taxon>
        <taxon>metagenomes</taxon>
        <taxon>ecological metagenomes</taxon>
    </lineage>
</organism>
<dbReference type="CDD" id="cd03216">
    <property type="entry name" value="ABC_Carb_Monos_I"/>
    <property type="match status" value="1"/>
</dbReference>
<dbReference type="InterPro" id="IPR027417">
    <property type="entry name" value="P-loop_NTPase"/>
</dbReference>
<evidence type="ECO:0000256" key="1">
    <source>
        <dbReference type="ARBA" id="ARBA00022448"/>
    </source>
</evidence>
<dbReference type="PROSITE" id="PS00211">
    <property type="entry name" value="ABC_TRANSPORTER_1"/>
    <property type="match status" value="1"/>
</dbReference>
<dbReference type="Gene3D" id="3.40.50.300">
    <property type="entry name" value="P-loop containing nucleotide triphosphate hydrolases"/>
    <property type="match status" value="2"/>
</dbReference>
<evidence type="ECO:0000256" key="3">
    <source>
        <dbReference type="ARBA" id="ARBA00022741"/>
    </source>
</evidence>
<evidence type="ECO:0000313" key="6">
    <source>
        <dbReference type="EMBL" id="CAB4869158.1"/>
    </source>
</evidence>
<feature type="domain" description="ABC transporter" evidence="5">
    <location>
        <begin position="14"/>
        <end position="519"/>
    </location>
</feature>
<proteinExistence type="predicted"/>
<dbReference type="SUPFAM" id="SSF52540">
    <property type="entry name" value="P-loop containing nucleoside triphosphate hydrolases"/>
    <property type="match status" value="2"/>
</dbReference>
<sequence>MLDAATRRVGHGDLSIRNLSKTFPGQQALDSVSLDVHPGEIHALLGHNGSGKSTLIKILAGFHQPDAGGEVFVADESLQFGAPQESLRAGLRFVHQNLGLVGRFSAVENIGLGGYTLKRGRRIDWHTQTAMAEALMTRLGFEFDLHKPLDECRAVERTAVAIARALDDRSGAMRFLVLDEPTAALPPAEVDHLFDLIREIAHQNVGLIYVSHRLDEIEMLATRATVLRDGRLIGTYAMAGLQRRELVSILTGSEGHDADERGVGRVGGRSEVAYRVQNLRARTIAGVSFEIARGEILGVAGLAGSGREDLPTAVAAVDETAVDQLLIGAPRGAATDMAEFAGVLDAAQMRRCGVILALGNTRRDAAVRRFSVRESITLPVLARYRRRTRLQRSAELQASTKWVNELDIAPKDVEREFNLLSGGNQQKVLIATALNQNPTVLVLDEPTAGVDIGARSAIYQLIREQAAANVSFLIVSSDIEDLISLCDRVLVLRDGVITDVLPRHRITKGDLLTAINHDPTGSETND</sequence>
<dbReference type="GO" id="GO:0016887">
    <property type="term" value="F:ATP hydrolysis activity"/>
    <property type="evidence" value="ECO:0007669"/>
    <property type="project" value="InterPro"/>
</dbReference>
<reference evidence="6" key="1">
    <citation type="submission" date="2020-05" db="EMBL/GenBank/DDBJ databases">
        <authorList>
            <person name="Chiriac C."/>
            <person name="Salcher M."/>
            <person name="Ghai R."/>
            <person name="Kavagutti S V."/>
        </authorList>
    </citation>
    <scope>NUCLEOTIDE SEQUENCE</scope>
</reference>
<dbReference type="InterPro" id="IPR017871">
    <property type="entry name" value="ABC_transporter-like_CS"/>
</dbReference>
<keyword evidence="4" id="KW-0067">ATP-binding</keyword>
<dbReference type="InterPro" id="IPR003593">
    <property type="entry name" value="AAA+_ATPase"/>
</dbReference>
<evidence type="ECO:0000259" key="5">
    <source>
        <dbReference type="PROSITE" id="PS50893"/>
    </source>
</evidence>
<protein>
    <submittedName>
        <fullName evidence="6">Unannotated protein</fullName>
    </submittedName>
</protein>
<dbReference type="EMBL" id="CAFBLP010000012">
    <property type="protein sequence ID" value="CAB4869158.1"/>
    <property type="molecule type" value="Genomic_DNA"/>
</dbReference>
<gene>
    <name evidence="6" type="ORF">UFOPK3376_00715</name>
</gene>
<evidence type="ECO:0000256" key="4">
    <source>
        <dbReference type="ARBA" id="ARBA00022840"/>
    </source>
</evidence>
<dbReference type="Pfam" id="PF00005">
    <property type="entry name" value="ABC_tran"/>
    <property type="match status" value="2"/>
</dbReference>
<dbReference type="InterPro" id="IPR050107">
    <property type="entry name" value="ABC_carbohydrate_import_ATPase"/>
</dbReference>
<dbReference type="PANTHER" id="PTHR43790:SF9">
    <property type="entry name" value="GALACTOFURANOSE TRANSPORTER ATP-BINDING PROTEIN YTFR"/>
    <property type="match status" value="1"/>
</dbReference>
<dbReference type="PROSITE" id="PS50893">
    <property type="entry name" value="ABC_TRANSPORTER_2"/>
    <property type="match status" value="1"/>
</dbReference>
<accession>A0A6J7DIK7</accession>
<dbReference type="GO" id="GO:0005524">
    <property type="term" value="F:ATP binding"/>
    <property type="evidence" value="ECO:0007669"/>
    <property type="project" value="UniProtKB-KW"/>
</dbReference>
<dbReference type="InterPro" id="IPR003439">
    <property type="entry name" value="ABC_transporter-like_ATP-bd"/>
</dbReference>
<evidence type="ECO:0000256" key="2">
    <source>
        <dbReference type="ARBA" id="ARBA00022737"/>
    </source>
</evidence>